<keyword evidence="4" id="KW-1133">Transmembrane helix</keyword>
<reference evidence="6 7" key="1">
    <citation type="submission" date="2018-12" db="EMBL/GenBank/DDBJ databases">
        <title>Vibrio sp. isolated from China Sea.</title>
        <authorList>
            <person name="Li Y."/>
        </authorList>
    </citation>
    <scope>NUCLEOTIDE SEQUENCE [LARGE SCALE GENOMIC DNA]</scope>
    <source>
        <strain evidence="6 7">BEI207</strain>
    </source>
</reference>
<dbReference type="GO" id="GO:1902201">
    <property type="term" value="P:negative regulation of bacterial-type flagellum-dependent cell motility"/>
    <property type="evidence" value="ECO:0007669"/>
    <property type="project" value="TreeGrafter"/>
</dbReference>
<evidence type="ECO:0000256" key="4">
    <source>
        <dbReference type="SAM" id="Phobius"/>
    </source>
</evidence>
<comment type="cofactor">
    <cofactor evidence="1">
        <name>Mg(2+)</name>
        <dbReference type="ChEBI" id="CHEBI:18420"/>
    </cofactor>
</comment>
<dbReference type="GO" id="GO:0052621">
    <property type="term" value="F:diguanylate cyclase activity"/>
    <property type="evidence" value="ECO:0007669"/>
    <property type="project" value="UniProtKB-EC"/>
</dbReference>
<dbReference type="Proteomes" id="UP000268973">
    <property type="component" value="Unassembled WGS sequence"/>
</dbReference>
<dbReference type="PROSITE" id="PS50887">
    <property type="entry name" value="GGDEF"/>
    <property type="match status" value="1"/>
</dbReference>
<proteinExistence type="predicted"/>
<keyword evidence="4" id="KW-0472">Membrane</keyword>
<dbReference type="PANTHER" id="PTHR45138:SF9">
    <property type="entry name" value="DIGUANYLATE CYCLASE DGCM-RELATED"/>
    <property type="match status" value="1"/>
</dbReference>
<dbReference type="FunFam" id="3.30.70.270:FF:000001">
    <property type="entry name" value="Diguanylate cyclase domain protein"/>
    <property type="match status" value="1"/>
</dbReference>
<dbReference type="CDD" id="cd01949">
    <property type="entry name" value="GGDEF"/>
    <property type="match status" value="1"/>
</dbReference>
<dbReference type="EMBL" id="RXZH01000001">
    <property type="protein sequence ID" value="RTZ17662.1"/>
    <property type="molecule type" value="Genomic_DNA"/>
</dbReference>
<evidence type="ECO:0000256" key="2">
    <source>
        <dbReference type="ARBA" id="ARBA00012528"/>
    </source>
</evidence>
<feature type="transmembrane region" description="Helical" evidence="4">
    <location>
        <begin position="224"/>
        <end position="246"/>
    </location>
</feature>
<dbReference type="GO" id="GO:0043709">
    <property type="term" value="P:cell adhesion involved in single-species biofilm formation"/>
    <property type="evidence" value="ECO:0007669"/>
    <property type="project" value="TreeGrafter"/>
</dbReference>
<dbReference type="GO" id="GO:0005886">
    <property type="term" value="C:plasma membrane"/>
    <property type="evidence" value="ECO:0007669"/>
    <property type="project" value="TreeGrafter"/>
</dbReference>
<protein>
    <recommendedName>
        <fullName evidence="2">diguanylate cyclase</fullName>
        <ecNumber evidence="2">2.7.7.65</ecNumber>
    </recommendedName>
</protein>
<keyword evidence="7" id="KW-1185">Reference proteome</keyword>
<evidence type="ECO:0000259" key="5">
    <source>
        <dbReference type="PROSITE" id="PS50887"/>
    </source>
</evidence>
<dbReference type="InterPro" id="IPR043128">
    <property type="entry name" value="Rev_trsase/Diguanyl_cyclase"/>
</dbReference>
<gene>
    <name evidence="6" type="ORF">EJ063_02425</name>
</gene>
<evidence type="ECO:0000313" key="6">
    <source>
        <dbReference type="EMBL" id="RTZ17662.1"/>
    </source>
</evidence>
<dbReference type="AlphaFoldDB" id="A0A432D150"/>
<dbReference type="Pfam" id="PF00990">
    <property type="entry name" value="GGDEF"/>
    <property type="match status" value="1"/>
</dbReference>
<dbReference type="RefSeq" id="WP_126572413.1">
    <property type="nucleotide sequence ID" value="NZ_RXZH01000001.1"/>
</dbReference>
<dbReference type="NCBIfam" id="TIGR00254">
    <property type="entry name" value="GGDEF"/>
    <property type="match status" value="1"/>
</dbReference>
<feature type="domain" description="GGDEF" evidence="5">
    <location>
        <begin position="302"/>
        <end position="428"/>
    </location>
</feature>
<feature type="transmembrane region" description="Helical" evidence="4">
    <location>
        <begin position="9"/>
        <end position="30"/>
    </location>
</feature>
<comment type="caution">
    <text evidence="6">The sequence shown here is derived from an EMBL/GenBank/DDBJ whole genome shotgun (WGS) entry which is preliminary data.</text>
</comment>
<dbReference type="InterPro" id="IPR050469">
    <property type="entry name" value="Diguanylate_Cyclase"/>
</dbReference>
<name>A0A432D150_9VIBR</name>
<dbReference type="InterPro" id="IPR029787">
    <property type="entry name" value="Nucleotide_cyclase"/>
</dbReference>
<organism evidence="6 7">
    <name type="scientific">Vibrio aquaticus</name>
    <dbReference type="NCBI Taxonomy" id="2496559"/>
    <lineage>
        <taxon>Bacteria</taxon>
        <taxon>Pseudomonadati</taxon>
        <taxon>Pseudomonadota</taxon>
        <taxon>Gammaproteobacteria</taxon>
        <taxon>Vibrionales</taxon>
        <taxon>Vibrionaceae</taxon>
        <taxon>Vibrio</taxon>
    </lineage>
</organism>
<dbReference type="OrthoDB" id="9803824at2"/>
<dbReference type="InterPro" id="IPR000160">
    <property type="entry name" value="GGDEF_dom"/>
</dbReference>
<dbReference type="PANTHER" id="PTHR45138">
    <property type="entry name" value="REGULATORY COMPONENTS OF SENSORY TRANSDUCTION SYSTEM"/>
    <property type="match status" value="1"/>
</dbReference>
<evidence type="ECO:0000313" key="7">
    <source>
        <dbReference type="Proteomes" id="UP000268973"/>
    </source>
</evidence>
<accession>A0A432D150</accession>
<comment type="catalytic activity">
    <reaction evidence="3">
        <text>2 GTP = 3',3'-c-di-GMP + 2 diphosphate</text>
        <dbReference type="Rhea" id="RHEA:24898"/>
        <dbReference type="ChEBI" id="CHEBI:33019"/>
        <dbReference type="ChEBI" id="CHEBI:37565"/>
        <dbReference type="ChEBI" id="CHEBI:58805"/>
        <dbReference type="EC" id="2.7.7.65"/>
    </reaction>
</comment>
<dbReference type="SUPFAM" id="SSF55073">
    <property type="entry name" value="Nucleotide cyclase"/>
    <property type="match status" value="1"/>
</dbReference>
<sequence>MIVEHQIKNLFITIVTLTVMTLVAFVYYHFGFNRTLDPVHNDNFSLRVNTDQDHNGLTTGKLTYTDSGALLLTCNVSHAYKNPFCEVSFDYKPKPGMDPYLDLSKYDEVAFDVIYSGVSKPKSRFIIRNHNEQYSVEDDLQSDKFNIFEFNTVQHNSESPLSLNYLYVPKWWFDYYHHPITLTAVDISQSVSIEIGTEEFVADGISTFEIRSIEFRGKWLPLAVYQRIIIVVWIVTLFAYLIWYVIKILKTLRAEKETIVHLQSHLSMLQTEVSIDPLTRLRNRRGLEPLFQTVEQLAQHNHHVSVGVMDIDYFKKINDTHGHAIGDDVLRQFSQNLIDTGRDKDILIRWGGEEFVIIKVGCSLAQAEVFFNQLRTSMKAQTWPHGLDVTFSTGVVEISNEFVESAIERADALLYQAKLAGRDRVITQ</sequence>
<dbReference type="EC" id="2.7.7.65" evidence="2"/>
<dbReference type="SMART" id="SM00267">
    <property type="entry name" value="GGDEF"/>
    <property type="match status" value="1"/>
</dbReference>
<evidence type="ECO:0000256" key="1">
    <source>
        <dbReference type="ARBA" id="ARBA00001946"/>
    </source>
</evidence>
<dbReference type="Gene3D" id="3.30.70.270">
    <property type="match status" value="1"/>
</dbReference>
<keyword evidence="4" id="KW-0812">Transmembrane</keyword>
<evidence type="ECO:0000256" key="3">
    <source>
        <dbReference type="ARBA" id="ARBA00034247"/>
    </source>
</evidence>